<dbReference type="SUPFAM" id="SSF53067">
    <property type="entry name" value="Actin-like ATPase domain"/>
    <property type="match status" value="2"/>
</dbReference>
<dbReference type="GO" id="GO:0015937">
    <property type="term" value="P:coenzyme A biosynthetic process"/>
    <property type="evidence" value="ECO:0007669"/>
    <property type="project" value="UniProtKB-KW"/>
</dbReference>
<evidence type="ECO:0000256" key="4">
    <source>
        <dbReference type="ARBA" id="ARBA00022490"/>
    </source>
</evidence>
<evidence type="ECO:0000256" key="11">
    <source>
        <dbReference type="ARBA" id="ARBA00038036"/>
    </source>
</evidence>
<reference evidence="14" key="1">
    <citation type="submission" date="2020-05" db="EMBL/GenBank/DDBJ databases">
        <authorList>
            <person name="Chiriac C."/>
            <person name="Salcher M."/>
            <person name="Ghai R."/>
            <person name="Kavagutti S V."/>
        </authorList>
    </citation>
    <scope>NUCLEOTIDE SEQUENCE</scope>
</reference>
<proteinExistence type="inferred from homology"/>
<organism evidence="14">
    <name type="scientific">freshwater metagenome</name>
    <dbReference type="NCBI Taxonomy" id="449393"/>
    <lineage>
        <taxon>unclassified sequences</taxon>
        <taxon>metagenomes</taxon>
        <taxon>ecological metagenomes</taxon>
    </lineage>
</organism>
<dbReference type="PANTHER" id="PTHR34265:SF1">
    <property type="entry name" value="TYPE III PANTOTHENATE KINASE"/>
    <property type="match status" value="1"/>
</dbReference>
<dbReference type="CDD" id="cd24015">
    <property type="entry name" value="ASKHA_NBD_PanK-III"/>
    <property type="match status" value="1"/>
</dbReference>
<dbReference type="AlphaFoldDB" id="A0A6J7ANA6"/>
<evidence type="ECO:0000256" key="6">
    <source>
        <dbReference type="ARBA" id="ARBA00022741"/>
    </source>
</evidence>
<sequence length="268" mass="28438">MTLLLAIDTGNTQTVIGLYRRDVDSRGKITAADGLVDHWRLSTDAGRTSDEYAVLLRNFLDTAGYDMDTEVTGVAVCSGVPRVLANLRQMVMRYFSFDPVVIEPGTKTGIPILYDNPKEVGADRIANAVAAHALYGGPTVVVDFGTGTQFDVISKNGEFLGGAIAPGLEVSLDALLGRAAALRAIELVEPRNVIGKSTVESLQSGALYGFAALVDGMVERFRTELGGCTVVGTGGLAGLIASTAETIQHVEPFLTLHGLRLVYDKNVH</sequence>
<keyword evidence="5" id="KW-0808">Transferase</keyword>
<evidence type="ECO:0000256" key="9">
    <source>
        <dbReference type="ARBA" id="ARBA00022958"/>
    </source>
</evidence>
<dbReference type="EMBL" id="CAEZYR010000201">
    <property type="protein sequence ID" value="CAB4773406.1"/>
    <property type="molecule type" value="Genomic_DNA"/>
</dbReference>
<dbReference type="Pfam" id="PF03309">
    <property type="entry name" value="Pan_kinase"/>
    <property type="match status" value="1"/>
</dbReference>
<protein>
    <recommendedName>
        <fullName evidence="12">Type III pantothenate kinase</fullName>
    </recommendedName>
</protein>
<evidence type="ECO:0000313" key="13">
    <source>
        <dbReference type="EMBL" id="CAB4773406.1"/>
    </source>
</evidence>
<evidence type="ECO:0000256" key="5">
    <source>
        <dbReference type="ARBA" id="ARBA00022679"/>
    </source>
</evidence>
<evidence type="ECO:0000256" key="10">
    <source>
        <dbReference type="ARBA" id="ARBA00022993"/>
    </source>
</evidence>
<dbReference type="NCBIfam" id="TIGR00671">
    <property type="entry name" value="baf"/>
    <property type="match status" value="1"/>
</dbReference>
<keyword evidence="8" id="KW-0067">ATP-binding</keyword>
<gene>
    <name evidence="13" type="ORF">UFOPK2754_03220</name>
    <name evidence="14" type="ORF">UFOPK3139_02067</name>
    <name evidence="15" type="ORF">UFOPK3543_01563</name>
    <name evidence="16" type="ORF">UFOPK3967_00925</name>
</gene>
<comment type="subunit">
    <text evidence="3">Homodimer.</text>
</comment>
<accession>A0A6J7ANA6</accession>
<comment type="similarity">
    <text evidence="11">Belongs to the type III pantothenate kinase family.</text>
</comment>
<dbReference type="InterPro" id="IPR043129">
    <property type="entry name" value="ATPase_NBD"/>
</dbReference>
<dbReference type="InterPro" id="IPR004619">
    <property type="entry name" value="Type_III_PanK"/>
</dbReference>
<keyword evidence="10" id="KW-0173">Coenzyme A biosynthesis</keyword>
<evidence type="ECO:0000313" key="16">
    <source>
        <dbReference type="EMBL" id="CAB4989778.1"/>
    </source>
</evidence>
<dbReference type="EMBL" id="CAFBMH010000055">
    <property type="protein sequence ID" value="CAB4911944.1"/>
    <property type="molecule type" value="Genomic_DNA"/>
</dbReference>
<evidence type="ECO:0000256" key="3">
    <source>
        <dbReference type="ARBA" id="ARBA00011738"/>
    </source>
</evidence>
<evidence type="ECO:0000313" key="14">
    <source>
        <dbReference type="EMBL" id="CAB4834374.1"/>
    </source>
</evidence>
<comment type="cofactor">
    <cofactor evidence="1">
        <name>K(+)</name>
        <dbReference type="ChEBI" id="CHEBI:29103"/>
    </cofactor>
</comment>
<evidence type="ECO:0000256" key="2">
    <source>
        <dbReference type="ARBA" id="ARBA00004496"/>
    </source>
</evidence>
<name>A0A6J7ANA6_9ZZZZ</name>
<keyword evidence="6" id="KW-0547">Nucleotide-binding</keyword>
<dbReference type="EMBL" id="CAFBOS010000042">
    <property type="protein sequence ID" value="CAB4989778.1"/>
    <property type="molecule type" value="Genomic_DNA"/>
</dbReference>
<dbReference type="GO" id="GO:0005524">
    <property type="term" value="F:ATP binding"/>
    <property type="evidence" value="ECO:0007669"/>
    <property type="project" value="UniProtKB-KW"/>
</dbReference>
<evidence type="ECO:0000256" key="7">
    <source>
        <dbReference type="ARBA" id="ARBA00022777"/>
    </source>
</evidence>
<dbReference type="GO" id="GO:0004594">
    <property type="term" value="F:pantothenate kinase activity"/>
    <property type="evidence" value="ECO:0007669"/>
    <property type="project" value="InterPro"/>
</dbReference>
<dbReference type="Gene3D" id="3.30.420.40">
    <property type="match status" value="2"/>
</dbReference>
<evidence type="ECO:0000256" key="1">
    <source>
        <dbReference type="ARBA" id="ARBA00001958"/>
    </source>
</evidence>
<evidence type="ECO:0000256" key="8">
    <source>
        <dbReference type="ARBA" id="ARBA00022840"/>
    </source>
</evidence>
<comment type="subcellular location">
    <subcellularLocation>
        <location evidence="2">Cytoplasm</location>
    </subcellularLocation>
</comment>
<dbReference type="GO" id="GO:0005737">
    <property type="term" value="C:cytoplasm"/>
    <property type="evidence" value="ECO:0007669"/>
    <property type="project" value="UniProtKB-SubCell"/>
</dbReference>
<keyword evidence="9" id="KW-0630">Potassium</keyword>
<dbReference type="PANTHER" id="PTHR34265">
    <property type="entry name" value="TYPE III PANTOTHENATE KINASE"/>
    <property type="match status" value="1"/>
</dbReference>
<evidence type="ECO:0000256" key="12">
    <source>
        <dbReference type="ARBA" id="ARBA00040883"/>
    </source>
</evidence>
<dbReference type="HAMAP" id="MF_01274">
    <property type="entry name" value="Pantothen_kinase_3"/>
    <property type="match status" value="1"/>
</dbReference>
<dbReference type="EMBL" id="CAFABA010000094">
    <property type="protein sequence ID" value="CAB4834374.1"/>
    <property type="molecule type" value="Genomic_DNA"/>
</dbReference>
<keyword evidence="4" id="KW-0963">Cytoplasm</keyword>
<dbReference type="NCBIfam" id="NF009855">
    <property type="entry name" value="PRK13321.1"/>
    <property type="match status" value="1"/>
</dbReference>
<evidence type="ECO:0000313" key="15">
    <source>
        <dbReference type="EMBL" id="CAB4911944.1"/>
    </source>
</evidence>
<keyword evidence="7" id="KW-0418">Kinase</keyword>